<keyword evidence="4" id="KW-1185">Reference proteome</keyword>
<feature type="domain" description="SUEL-type lectin" evidence="2">
    <location>
        <begin position="383"/>
        <end position="465"/>
    </location>
</feature>
<feature type="signal peptide" evidence="1">
    <location>
        <begin position="1"/>
        <end position="21"/>
    </location>
</feature>
<keyword evidence="1" id="KW-0732">Signal</keyword>
<protein>
    <submittedName>
        <fullName evidence="3">Galactose binding lectin-like protein</fullName>
    </submittedName>
</protein>
<dbReference type="PANTHER" id="PTHR24273">
    <property type="entry name" value="FI04643P-RELATED"/>
    <property type="match status" value="1"/>
</dbReference>
<name>A0A495RQH8_9FLAO</name>
<dbReference type="PROSITE" id="PS50228">
    <property type="entry name" value="SUEL_LECTIN"/>
    <property type="match status" value="1"/>
</dbReference>
<dbReference type="Gene3D" id="2.60.120.740">
    <property type="match status" value="1"/>
</dbReference>
<keyword evidence="3" id="KW-0430">Lectin</keyword>
<feature type="non-terminal residue" evidence="3">
    <location>
        <position position="801"/>
    </location>
</feature>
<dbReference type="PANTHER" id="PTHR24273:SF32">
    <property type="entry name" value="HYALIN"/>
    <property type="match status" value="1"/>
</dbReference>
<evidence type="ECO:0000259" key="2">
    <source>
        <dbReference type="PROSITE" id="PS50228"/>
    </source>
</evidence>
<dbReference type="Pfam" id="PF02140">
    <property type="entry name" value="SUEL_Lectin"/>
    <property type="match status" value="1"/>
</dbReference>
<evidence type="ECO:0000256" key="1">
    <source>
        <dbReference type="SAM" id="SignalP"/>
    </source>
</evidence>
<dbReference type="GO" id="GO:0030246">
    <property type="term" value="F:carbohydrate binding"/>
    <property type="evidence" value="ECO:0007669"/>
    <property type="project" value="UniProtKB-KW"/>
</dbReference>
<gene>
    <name evidence="3" type="ORF">BC952_3120</name>
</gene>
<dbReference type="InterPro" id="IPR043159">
    <property type="entry name" value="Lectin_gal-bd_sf"/>
</dbReference>
<proteinExistence type="predicted"/>
<organism evidence="3 4">
    <name type="scientific">Flavobacterium limicola</name>
    <dbReference type="NCBI Taxonomy" id="180441"/>
    <lineage>
        <taxon>Bacteria</taxon>
        <taxon>Pseudomonadati</taxon>
        <taxon>Bacteroidota</taxon>
        <taxon>Flavobacteriia</taxon>
        <taxon>Flavobacteriales</taxon>
        <taxon>Flavobacteriaceae</taxon>
        <taxon>Flavobacterium</taxon>
    </lineage>
</organism>
<dbReference type="Gene3D" id="2.60.40.10">
    <property type="entry name" value="Immunoglobulins"/>
    <property type="match status" value="1"/>
</dbReference>
<accession>A0A495RQH8</accession>
<dbReference type="AlphaFoldDB" id="A0A495RQH8"/>
<feature type="chain" id="PRO_5019854818" evidence="1">
    <location>
        <begin position="22"/>
        <end position="801"/>
    </location>
</feature>
<dbReference type="EMBL" id="RBXA01000010">
    <property type="protein sequence ID" value="RKS89631.1"/>
    <property type="molecule type" value="Genomic_DNA"/>
</dbReference>
<evidence type="ECO:0000313" key="4">
    <source>
        <dbReference type="Proteomes" id="UP000280091"/>
    </source>
</evidence>
<dbReference type="InterPro" id="IPR013783">
    <property type="entry name" value="Ig-like_fold"/>
</dbReference>
<dbReference type="Proteomes" id="UP000280091">
    <property type="component" value="Unassembled WGS sequence"/>
</dbReference>
<evidence type="ECO:0000313" key="3">
    <source>
        <dbReference type="EMBL" id="RKS89631.1"/>
    </source>
</evidence>
<comment type="caution">
    <text evidence="3">The sequence shown here is derived from an EMBL/GenBank/DDBJ whole genome shotgun (WGS) entry which is preliminary data.</text>
</comment>
<dbReference type="CDD" id="cd22842">
    <property type="entry name" value="Gal_Rha_Lectin_BGal"/>
    <property type="match status" value="1"/>
</dbReference>
<sequence>MKKITLILLLLFIKLSAQNKAGYLSDTNQPWGLESNITAMNTVYGMDWTQYDYSTVDANLLFIQDRKFIYLEGGDGSTSMMVNFINNNTVLIESWVASGGVLLISAATNEIYTPYNVGFGITSTLDYVESGEPSDVNHPFYTGSTFTPILNSVYNGSSLAHNVLTGPGLVPIMRGNAGQGIILGEKVHGSGLVIFSGLTTPFFVSYWTPQPLMSNVLYRMISYGVSINTIPTITAIANQSACPSTSVSNVEIAIDDAETPAGDLTLSATSSNQTLLPGANIVFGGSGANRTVSLTPALGENGTSSVVVTVDDGQGGTAISTFIFTVEDNIAPVVLTKNITVQLNAAGSVTVNAADLDNGSTDNCGIASYMLSTGTTGTVCATAGEGGDLNISAPAGSVFTGVTFASYGTPDGSCGSFTEGWCHASNSASIVSSYLIGQNTATIPATNDVFGDPCGGTPKRLYVEATYGPSVASFVASKVFSCADIGTQNVTLMVTDNSGNFAFANAVITVEDKITPVALTKNIIVQLDATGNATIAPADLDNGSTDACGIDLLELDITSFTCVNVGPNTVTLKATDVNGNVATQTAIVTVEDKVVPVVVTKSITVQLDATGNATIAPADIDNGSTDACGIDLLELDITSFTCVNVGPNTVTLKATDVNGNVATQTAIVTVEDKFVPVVATKNITVQLDATGNATITPTDVDNGSTDACGIDLLELDITSFTCANVGPNTVTLKATDVNGNVATQTAIVTVEDKVVPVVVTKNIMVQLDAAGNATITPADVNNGSTDACGIATLALDKTSFS</sequence>
<reference evidence="3 4" key="1">
    <citation type="submission" date="2018-10" db="EMBL/GenBank/DDBJ databases">
        <title>Genomic Encyclopedia of Archaeal and Bacterial Type Strains, Phase II (KMG-II): from individual species to whole genera.</title>
        <authorList>
            <person name="Goeker M."/>
        </authorList>
    </citation>
    <scope>NUCLEOTIDE SEQUENCE [LARGE SCALE GENOMIC DNA]</scope>
    <source>
        <strain evidence="3 4">DSM 15094</strain>
    </source>
</reference>
<dbReference type="InterPro" id="IPR000922">
    <property type="entry name" value="Lectin_gal-bd_dom"/>
</dbReference>